<protein>
    <recommendedName>
        <fullName evidence="4">Flagellar assembly protein FliH/Type III secretion system HrpE domain-containing protein</fullName>
    </recommendedName>
</protein>
<evidence type="ECO:0000313" key="3">
    <source>
        <dbReference type="Proteomes" id="UP001430804"/>
    </source>
</evidence>
<evidence type="ECO:0008006" key="4">
    <source>
        <dbReference type="Google" id="ProtNLM"/>
    </source>
</evidence>
<evidence type="ECO:0000313" key="2">
    <source>
        <dbReference type="EMBL" id="MBW3097360.1"/>
    </source>
</evidence>
<evidence type="ECO:0000256" key="1">
    <source>
        <dbReference type="SAM" id="MobiDB-lite"/>
    </source>
</evidence>
<gene>
    <name evidence="2" type="ORF">KY465_08715</name>
</gene>
<reference evidence="2" key="1">
    <citation type="submission" date="2021-07" db="EMBL/GenBank/DDBJ databases">
        <title>Pseudohoeflea marina sp. nov. a polyhydroxyalcanoate-producing bacterium.</title>
        <authorList>
            <person name="Zheng W."/>
            <person name="Yu S."/>
            <person name="Huang Y."/>
        </authorList>
    </citation>
    <scope>NUCLEOTIDE SEQUENCE</scope>
    <source>
        <strain evidence="2">DP4N28-3</strain>
    </source>
</reference>
<accession>A0ABS6WN96</accession>
<organism evidence="2 3">
    <name type="scientific">Pseudohoeflea coraliihabitans</name>
    <dbReference type="NCBI Taxonomy" id="2860393"/>
    <lineage>
        <taxon>Bacteria</taxon>
        <taxon>Pseudomonadati</taxon>
        <taxon>Pseudomonadota</taxon>
        <taxon>Alphaproteobacteria</taxon>
        <taxon>Hyphomicrobiales</taxon>
        <taxon>Rhizobiaceae</taxon>
        <taxon>Pseudohoeflea</taxon>
    </lineage>
</organism>
<dbReference type="Proteomes" id="UP001430804">
    <property type="component" value="Unassembled WGS sequence"/>
</dbReference>
<feature type="region of interest" description="Disordered" evidence="1">
    <location>
        <begin position="14"/>
        <end position="42"/>
    </location>
</feature>
<dbReference type="RefSeq" id="WP_219201275.1">
    <property type="nucleotide sequence ID" value="NZ_JAHWQX010000002.1"/>
</dbReference>
<sequence>MSLALSRLLPEFDRLAAPERKGARTGAPQPAQSASRDERQDWEARLESVRAQAWEEGHQAAETRLAARHAEEISGLVAQHAEQMQQQADQLARNLAAALPERISARAAAVADHLADDVAGLLAPLVEEALRRQMVARLGEEVRAALDLEHAARIVVRGPEIFLAAMRDQLGHDGASVDFVDAETADIELMIDETRLKSRFSELAQAFEEALR</sequence>
<comment type="caution">
    <text evidence="2">The sequence shown here is derived from an EMBL/GenBank/DDBJ whole genome shotgun (WGS) entry which is preliminary data.</text>
</comment>
<keyword evidence="3" id="KW-1185">Reference proteome</keyword>
<dbReference type="EMBL" id="JAHWQX010000002">
    <property type="protein sequence ID" value="MBW3097360.1"/>
    <property type="molecule type" value="Genomic_DNA"/>
</dbReference>
<proteinExistence type="predicted"/>
<name>A0ABS6WN96_9HYPH</name>